<keyword evidence="1" id="KW-0175">Coiled coil</keyword>
<evidence type="ECO:0000256" key="1">
    <source>
        <dbReference type="SAM" id="Coils"/>
    </source>
</evidence>
<evidence type="ECO:0000313" key="2">
    <source>
        <dbReference type="EMBL" id="CAA9587558.1"/>
    </source>
</evidence>
<name>A0A6J4VYB8_9CYAN</name>
<dbReference type="EMBL" id="CADCWO010000215">
    <property type="protein sequence ID" value="CAA9587558.1"/>
    <property type="molecule type" value="Genomic_DNA"/>
</dbReference>
<feature type="coiled-coil region" evidence="1">
    <location>
        <begin position="11"/>
        <end position="63"/>
    </location>
</feature>
<dbReference type="AlphaFoldDB" id="A0A6J4VYB8"/>
<organism evidence="2">
    <name type="scientific">uncultured Synechococcales cyanobacterium</name>
    <dbReference type="NCBI Taxonomy" id="1936017"/>
    <lineage>
        <taxon>Bacteria</taxon>
        <taxon>Bacillati</taxon>
        <taxon>Cyanobacteriota</taxon>
        <taxon>Cyanophyceae</taxon>
        <taxon>Synechococcales</taxon>
        <taxon>environmental samples</taxon>
    </lineage>
</organism>
<gene>
    <name evidence="2" type="ORF">AVDCRST_MAG81-4205</name>
</gene>
<proteinExistence type="predicted"/>
<protein>
    <submittedName>
        <fullName evidence="2">Uncharacterized protein</fullName>
    </submittedName>
</protein>
<reference evidence="2" key="1">
    <citation type="submission" date="2020-02" db="EMBL/GenBank/DDBJ databases">
        <authorList>
            <person name="Meier V. D."/>
        </authorList>
    </citation>
    <scope>NUCLEOTIDE SEQUENCE</scope>
    <source>
        <strain evidence="2">AVDCRST_MAG81</strain>
    </source>
</reference>
<sequence length="70" mass="7819">MDQQNSPLKAKTELTAKIKAEEAEIKAEEAELKVKTANFEVKNAQLEVQDEAFKAQAAELEDNLTITKDK</sequence>
<accession>A0A6J4VYB8</accession>